<dbReference type="NCBIfam" id="TIGR02515">
    <property type="entry name" value="IV_pilus_PilQ"/>
    <property type="match status" value="1"/>
</dbReference>
<keyword evidence="6" id="KW-0998">Cell outer membrane</keyword>
<organism evidence="11 12">
    <name type="scientific">Polynucleobacter hirudinilacicola</name>
    <dbReference type="NCBI Taxonomy" id="1743166"/>
    <lineage>
        <taxon>Bacteria</taxon>
        <taxon>Pseudomonadati</taxon>
        <taxon>Pseudomonadota</taxon>
        <taxon>Betaproteobacteria</taxon>
        <taxon>Burkholderiales</taxon>
        <taxon>Burkholderiaceae</taxon>
        <taxon>Polynucleobacter</taxon>
    </lineage>
</organism>
<dbReference type="Pfam" id="PF00263">
    <property type="entry name" value="Secretin"/>
    <property type="match status" value="1"/>
</dbReference>
<comment type="caution">
    <text evidence="11">The sequence shown here is derived from an EMBL/GenBank/DDBJ whole genome shotgun (WGS) entry which is preliminary data.</text>
</comment>
<name>A0A210RY22_9BURK</name>
<dbReference type="Gene3D" id="3.30.1370.130">
    <property type="match status" value="1"/>
</dbReference>
<comment type="similarity">
    <text evidence="7">Belongs to the bacterial secretin family.</text>
</comment>
<dbReference type="Proteomes" id="UP000196880">
    <property type="component" value="Unassembled WGS sequence"/>
</dbReference>
<dbReference type="InterPro" id="IPR004846">
    <property type="entry name" value="T2SS/T3SS_dom"/>
</dbReference>
<comment type="subcellular location">
    <subcellularLocation>
        <location evidence="8">Cell outer membrane</location>
    </subcellularLocation>
    <subcellularLocation>
        <location evidence="1">Membrane</location>
    </subcellularLocation>
</comment>
<feature type="chain" id="PRO_5013233548" description="Secretin/TonB short N-terminal domain-containing protein" evidence="9">
    <location>
        <begin position="32"/>
        <end position="518"/>
    </location>
</feature>
<protein>
    <recommendedName>
        <fullName evidence="10">Secretin/TonB short N-terminal domain-containing protein</fullName>
    </recommendedName>
</protein>
<dbReference type="PRINTS" id="PR00811">
    <property type="entry name" value="BCTERIALGSPD"/>
</dbReference>
<dbReference type="OrthoDB" id="9775455at2"/>
<dbReference type="Gene3D" id="3.30.1370.120">
    <property type="match status" value="1"/>
</dbReference>
<gene>
    <name evidence="11" type="ORF">B6A14_09025</name>
</gene>
<feature type="signal peptide" evidence="9">
    <location>
        <begin position="1"/>
        <end position="31"/>
    </location>
</feature>
<proteinExistence type="inferred from homology"/>
<evidence type="ECO:0000256" key="4">
    <source>
        <dbReference type="ARBA" id="ARBA00022729"/>
    </source>
</evidence>
<dbReference type="InterPro" id="IPR051808">
    <property type="entry name" value="Type_IV_pilus_biogenesis"/>
</dbReference>
<keyword evidence="3" id="KW-0812">Transmembrane</keyword>
<dbReference type="RefSeq" id="WP_087910123.1">
    <property type="nucleotide sequence ID" value="NZ_NAIA01000003.1"/>
</dbReference>
<keyword evidence="4 9" id="KW-0732">Signal</keyword>
<dbReference type="Pfam" id="PF21305">
    <property type="entry name" value="type_II_gspD_N0"/>
    <property type="match status" value="1"/>
</dbReference>
<keyword evidence="12" id="KW-1185">Reference proteome</keyword>
<dbReference type="InterPro" id="IPR011662">
    <property type="entry name" value="Secretin/TonB_short_N"/>
</dbReference>
<dbReference type="InterPro" id="IPR038591">
    <property type="entry name" value="NolW-like_sf"/>
</dbReference>
<evidence type="ECO:0000256" key="2">
    <source>
        <dbReference type="ARBA" id="ARBA00022448"/>
    </source>
</evidence>
<dbReference type="Pfam" id="PF03958">
    <property type="entry name" value="Secretin_N"/>
    <property type="match status" value="1"/>
</dbReference>
<sequence length="518" mass="56565">MKLTLRALRILLALSAALLVACQSAPPQSNAQMREKMGLDPEQIMSDLAPKTQKTLDIGPKIDRKSNEQLDSQRRNFINESQRTEDGQWKSFNVTLNFVDVDIRELAQAMTQISGVNILVGDEVEGTVTVKITNVPWEKALDNILRIKGLSKSVDSDAGIIRIQKPETLLARDEFERKRLEEISKQLAAKRIVSTQYTEIFRLYYTRPARVKQQLEAIFGGTTPSGAAAVRPPGGIIEVTTDERINSIIVKGTKSEMELAAKLISKLDIRTQEVLIEAFIVEASDNWQQELGVRLGAYSASSSGVNSIGGVGVAGPNSSASNIALGTANGSVFNQPVNAALNPFGLGYLYQTSASALKVELTALESLNLMKIVSNPHVFTMDNEEAVVIDGVQIPYPVPGVGTNQITYEFKDAALKLTVTPSVVGDGNLFLNMVVNKDSPNYTTSPPSINKREVRSKLLIKDGTIAVIGGIYDQTQENKVIKVPLLGDIPFLGALFRYNRQVDNKTQLLVFIAPKVLN</sequence>
<dbReference type="GO" id="GO:0009279">
    <property type="term" value="C:cell outer membrane"/>
    <property type="evidence" value="ECO:0007669"/>
    <property type="project" value="UniProtKB-SubCell"/>
</dbReference>
<evidence type="ECO:0000313" key="12">
    <source>
        <dbReference type="Proteomes" id="UP000196880"/>
    </source>
</evidence>
<dbReference type="EMBL" id="NAIA01000003">
    <property type="protein sequence ID" value="OWF65889.1"/>
    <property type="molecule type" value="Genomic_DNA"/>
</dbReference>
<dbReference type="SMART" id="SM00965">
    <property type="entry name" value="STN"/>
    <property type="match status" value="1"/>
</dbReference>
<dbReference type="GO" id="GO:0009306">
    <property type="term" value="P:protein secretion"/>
    <property type="evidence" value="ECO:0007669"/>
    <property type="project" value="InterPro"/>
</dbReference>
<dbReference type="PANTHER" id="PTHR30604">
    <property type="entry name" value="PROTEIN TRANSPORT PROTEIN HOFQ"/>
    <property type="match status" value="1"/>
</dbReference>
<evidence type="ECO:0000259" key="10">
    <source>
        <dbReference type="SMART" id="SM00965"/>
    </source>
</evidence>
<evidence type="ECO:0000256" key="1">
    <source>
        <dbReference type="ARBA" id="ARBA00004370"/>
    </source>
</evidence>
<keyword evidence="2 8" id="KW-0813">Transport</keyword>
<reference evidence="11 12" key="1">
    <citation type="submission" date="2017-03" db="EMBL/GenBank/DDBJ databases">
        <title>New species Polynucleobacter sp. MWH-EgelM1-30-B4.</title>
        <authorList>
            <person name="Hahn M.W."/>
        </authorList>
    </citation>
    <scope>NUCLEOTIDE SEQUENCE [LARGE SCALE GENOMIC DNA]</scope>
    <source>
        <strain evidence="11 12">MWH-EgelM1-30-B4</strain>
    </source>
</reference>
<dbReference type="InterPro" id="IPR049371">
    <property type="entry name" value="GspD-like_N0"/>
</dbReference>
<evidence type="ECO:0000256" key="6">
    <source>
        <dbReference type="ARBA" id="ARBA00023237"/>
    </source>
</evidence>
<feature type="domain" description="Secretin/TonB short N-terminal" evidence="10">
    <location>
        <begin position="116"/>
        <end position="166"/>
    </location>
</feature>
<dbReference type="PANTHER" id="PTHR30604:SF1">
    <property type="entry name" value="DNA UTILIZATION PROTEIN HOFQ"/>
    <property type="match status" value="1"/>
</dbReference>
<evidence type="ECO:0000256" key="5">
    <source>
        <dbReference type="ARBA" id="ARBA00023136"/>
    </source>
</evidence>
<accession>A0A210RY22</accession>
<keyword evidence="5" id="KW-0472">Membrane</keyword>
<dbReference type="AlphaFoldDB" id="A0A210RY22"/>
<dbReference type="InterPro" id="IPR001775">
    <property type="entry name" value="GspD/PilQ"/>
</dbReference>
<evidence type="ECO:0000256" key="9">
    <source>
        <dbReference type="SAM" id="SignalP"/>
    </source>
</evidence>
<evidence type="ECO:0000256" key="7">
    <source>
        <dbReference type="RuleBase" id="RU004003"/>
    </source>
</evidence>
<evidence type="ECO:0000256" key="8">
    <source>
        <dbReference type="RuleBase" id="RU004004"/>
    </source>
</evidence>
<dbReference type="InterPro" id="IPR005644">
    <property type="entry name" value="NolW-like"/>
</dbReference>
<dbReference type="PROSITE" id="PS51257">
    <property type="entry name" value="PROKAR_LIPOPROTEIN"/>
    <property type="match status" value="1"/>
</dbReference>
<evidence type="ECO:0000256" key="3">
    <source>
        <dbReference type="ARBA" id="ARBA00022692"/>
    </source>
</evidence>
<evidence type="ECO:0000313" key="11">
    <source>
        <dbReference type="EMBL" id="OWF65889.1"/>
    </source>
</evidence>
<dbReference type="InterPro" id="IPR013355">
    <property type="entry name" value="Pilus_4_PilQ"/>
</dbReference>